<name>A0A5D6W6Q4_9FIRM</name>
<evidence type="ECO:0000256" key="2">
    <source>
        <dbReference type="ARBA" id="ARBA00007131"/>
    </source>
</evidence>
<organism evidence="5 6">
    <name type="scientific">Selenomonas ruminis</name>
    <dbReference type="NCBI Taxonomy" id="2593411"/>
    <lineage>
        <taxon>Bacteria</taxon>
        <taxon>Bacillati</taxon>
        <taxon>Bacillota</taxon>
        <taxon>Negativicutes</taxon>
        <taxon>Selenomonadales</taxon>
        <taxon>Selenomonadaceae</taxon>
        <taxon>Selenomonas</taxon>
    </lineage>
</organism>
<dbReference type="Gene3D" id="3.40.50.970">
    <property type="match status" value="1"/>
</dbReference>
<dbReference type="RefSeq" id="WP_149171055.1">
    <property type="nucleotide sequence ID" value="NZ_VTOY01000002.1"/>
</dbReference>
<dbReference type="OrthoDB" id="8732661at2"/>
<dbReference type="Proteomes" id="UP000323646">
    <property type="component" value="Unassembled WGS sequence"/>
</dbReference>
<gene>
    <name evidence="5" type="ORF">FZ040_05395</name>
</gene>
<accession>A0A5D6W6Q4</accession>
<comment type="similarity">
    <text evidence="2">Belongs to the transketolase family.</text>
</comment>
<protein>
    <submittedName>
        <fullName evidence="5">Transketolase</fullName>
    </submittedName>
</protein>
<evidence type="ECO:0000256" key="3">
    <source>
        <dbReference type="ARBA" id="ARBA00023052"/>
    </source>
</evidence>
<dbReference type="PANTHER" id="PTHR47514">
    <property type="entry name" value="TRANSKETOLASE N-TERMINAL SECTION-RELATED"/>
    <property type="match status" value="1"/>
</dbReference>
<sequence length="288" mass="31784">MQRIERPQTVEELKKAALEVRKNLLKLCSLQTIHIGGDLSVADVMTVLWQYQMNYDPQDPNWEKRDRFVLSKGHASAVTSFNQAAIGCFSAEDVWNEYATDEGRFSMHSCNLVNPYVEVSTGSLGHGFPVACGMAAGLRLKGNNTSRVYVVMGDGEQSEGSIWEAAMYAVQQKLGNLVAIVDFNGLEADGSLEEITALGDIAEKYRAFGWNVCEFDGHDIANIKGYFDNLPPVDSEQPTVFICHTIKGKGVDFMENQARWHAGKITEEQYAAAVVDLESKFAQEGAQG</sequence>
<comment type="cofactor">
    <cofactor evidence="1">
        <name>thiamine diphosphate</name>
        <dbReference type="ChEBI" id="CHEBI:58937"/>
    </cofactor>
</comment>
<keyword evidence="3" id="KW-0786">Thiamine pyrophosphate</keyword>
<dbReference type="InterPro" id="IPR005474">
    <property type="entry name" value="Transketolase_N"/>
</dbReference>
<evidence type="ECO:0000256" key="1">
    <source>
        <dbReference type="ARBA" id="ARBA00001964"/>
    </source>
</evidence>
<evidence type="ECO:0000259" key="4">
    <source>
        <dbReference type="Pfam" id="PF00456"/>
    </source>
</evidence>
<dbReference type="AlphaFoldDB" id="A0A5D6W6Q4"/>
<dbReference type="Pfam" id="PF00456">
    <property type="entry name" value="Transketolase_N"/>
    <property type="match status" value="1"/>
</dbReference>
<dbReference type="SUPFAM" id="SSF52518">
    <property type="entry name" value="Thiamin diphosphate-binding fold (THDP-binding)"/>
    <property type="match status" value="1"/>
</dbReference>
<keyword evidence="6" id="KW-1185">Reference proteome</keyword>
<dbReference type="CDD" id="cd02012">
    <property type="entry name" value="TPP_TK"/>
    <property type="match status" value="1"/>
</dbReference>
<dbReference type="InterPro" id="IPR029061">
    <property type="entry name" value="THDP-binding"/>
</dbReference>
<evidence type="ECO:0000313" key="6">
    <source>
        <dbReference type="Proteomes" id="UP000323646"/>
    </source>
</evidence>
<dbReference type="PANTHER" id="PTHR47514:SF1">
    <property type="entry name" value="TRANSKETOLASE N-TERMINAL SECTION-RELATED"/>
    <property type="match status" value="1"/>
</dbReference>
<reference evidence="5 6" key="1">
    <citation type="submission" date="2019-08" db="EMBL/GenBank/DDBJ databases">
        <title>Selenomonas sp. mPRGC5 and Selenomonas sp. mPRGC8 isolated from ruminal fluid of dairy goat (Capra hircus).</title>
        <authorList>
            <person name="Poothong S."/>
            <person name="Nuengjamnong C."/>
            <person name="Tanasupawat S."/>
        </authorList>
    </citation>
    <scope>NUCLEOTIDE SEQUENCE [LARGE SCALE GENOMIC DNA]</scope>
    <source>
        <strain evidence="6">mPRGC5</strain>
    </source>
</reference>
<feature type="domain" description="Transketolase N-terminal" evidence="4">
    <location>
        <begin position="33"/>
        <end position="272"/>
    </location>
</feature>
<dbReference type="EMBL" id="VTOY01000002">
    <property type="protein sequence ID" value="TYZ24151.1"/>
    <property type="molecule type" value="Genomic_DNA"/>
</dbReference>
<evidence type="ECO:0000313" key="5">
    <source>
        <dbReference type="EMBL" id="TYZ24151.1"/>
    </source>
</evidence>
<comment type="caution">
    <text evidence="5">The sequence shown here is derived from an EMBL/GenBank/DDBJ whole genome shotgun (WGS) entry which is preliminary data.</text>
</comment>
<proteinExistence type="inferred from homology"/>